<evidence type="ECO:0000256" key="1">
    <source>
        <dbReference type="ARBA" id="ARBA00010609"/>
    </source>
</evidence>
<dbReference type="InterPro" id="IPR011707">
    <property type="entry name" value="Cu-oxidase-like_N"/>
</dbReference>
<gene>
    <name evidence="4" type="ORF">ACFFVI_16395</name>
</gene>
<dbReference type="EMBL" id="JBHMDM010000007">
    <property type="protein sequence ID" value="MFB9378545.1"/>
    <property type="molecule type" value="Genomic_DNA"/>
</dbReference>
<dbReference type="SUPFAM" id="SSF49503">
    <property type="entry name" value="Cupredoxins"/>
    <property type="match status" value="3"/>
</dbReference>
<dbReference type="PROSITE" id="PS51318">
    <property type="entry name" value="TAT"/>
    <property type="match status" value="1"/>
</dbReference>
<dbReference type="Pfam" id="PF07731">
    <property type="entry name" value="Cu-oxidase_2"/>
    <property type="match status" value="1"/>
</dbReference>
<evidence type="ECO:0000259" key="3">
    <source>
        <dbReference type="Pfam" id="PF07732"/>
    </source>
</evidence>
<comment type="similarity">
    <text evidence="1">Belongs to the multicopper oxidase family.</text>
</comment>
<dbReference type="InterPro" id="IPR006311">
    <property type="entry name" value="TAT_signal"/>
</dbReference>
<dbReference type="InterPro" id="IPR011706">
    <property type="entry name" value="Cu-oxidase_C"/>
</dbReference>
<organism evidence="4 5">
    <name type="scientific">Kineococcus gynurae</name>
    <dbReference type="NCBI Taxonomy" id="452979"/>
    <lineage>
        <taxon>Bacteria</taxon>
        <taxon>Bacillati</taxon>
        <taxon>Actinomycetota</taxon>
        <taxon>Actinomycetes</taxon>
        <taxon>Kineosporiales</taxon>
        <taxon>Kineosporiaceae</taxon>
        <taxon>Kineococcus</taxon>
    </lineage>
</organism>
<dbReference type="Gene3D" id="2.60.40.420">
    <property type="entry name" value="Cupredoxins - blue copper proteins"/>
    <property type="match status" value="4"/>
</dbReference>
<proteinExistence type="inferred from homology"/>
<feature type="domain" description="Plastocyanin-like" evidence="2">
    <location>
        <begin position="402"/>
        <end position="511"/>
    </location>
</feature>
<dbReference type="Proteomes" id="UP001589748">
    <property type="component" value="Unassembled WGS sequence"/>
</dbReference>
<sequence length="536" mass="59553">MSISRRHLLGLGGLSLVGAAGLALPLGSTTQAKSISTLSSKNFPKRYAQALRLPTVLTPQMVDGTAVYDITARQSTAQIIPGLTTPVYAYNGEVPGPVIKVNRGTPSRVIMRNRLPRNGPWGGNYEISTHLHGSASNPEFDGYASDVTKVGQMKAYEYPNLQPARTLWYHDHGQHWTAQNAYSGLAAQYHLHDDTERALLPQGEFDVPLTVTDAIFLADGRLKYDDSSHSGLWGDVILVNGTPWPTMKVKRRTYRFRILDASIARSYRWRLDNGMPLQVVATDGGLMPQGVAVSTMRHGGAERYEVVVDFSRVPATTKRVELLNMSNPNNVDYDFTNKVMAFDLSDEPVDTSDPTWNRNYDGFPLAPSETMSLVETGAERRVRLRVERANGLWTINGKTWENVIASEYRETVANPALNEVQVWEIENRSGGWFHPVHIHLIDFKVIGRTGGSGRVLPHENGPKDVVYVGEGETVRLLIKFSSPTNQTGRYMVHCHNLPHEDHDMMQQFKVGDVDDKADPHDPMTVGAAWNDPTFPG</sequence>
<protein>
    <submittedName>
        <fullName evidence="4">Multicopper oxidase family protein</fullName>
    </submittedName>
</protein>
<evidence type="ECO:0000259" key="2">
    <source>
        <dbReference type="Pfam" id="PF07731"/>
    </source>
</evidence>
<keyword evidence="5" id="KW-1185">Reference proteome</keyword>
<dbReference type="InterPro" id="IPR045087">
    <property type="entry name" value="Cu-oxidase_fam"/>
</dbReference>
<comment type="caution">
    <text evidence="4">The sequence shown here is derived from an EMBL/GenBank/DDBJ whole genome shotgun (WGS) entry which is preliminary data.</text>
</comment>
<evidence type="ECO:0000313" key="5">
    <source>
        <dbReference type="Proteomes" id="UP001589748"/>
    </source>
</evidence>
<feature type="domain" description="Plastocyanin-like" evidence="3">
    <location>
        <begin position="74"/>
        <end position="194"/>
    </location>
</feature>
<dbReference type="RefSeq" id="WP_380136797.1">
    <property type="nucleotide sequence ID" value="NZ_JBHLUI010000008.1"/>
</dbReference>
<accession>A0ABV5LWS7</accession>
<evidence type="ECO:0000313" key="4">
    <source>
        <dbReference type="EMBL" id="MFB9378545.1"/>
    </source>
</evidence>
<dbReference type="Pfam" id="PF07732">
    <property type="entry name" value="Cu-oxidase_3"/>
    <property type="match status" value="1"/>
</dbReference>
<reference evidence="4 5" key="1">
    <citation type="submission" date="2024-09" db="EMBL/GenBank/DDBJ databases">
        <authorList>
            <person name="Sun Q."/>
            <person name="Mori K."/>
        </authorList>
    </citation>
    <scope>NUCLEOTIDE SEQUENCE [LARGE SCALE GENOMIC DNA]</scope>
    <source>
        <strain evidence="4 5">TISTR 1856</strain>
    </source>
</reference>
<dbReference type="PANTHER" id="PTHR48267">
    <property type="entry name" value="CUPREDOXIN SUPERFAMILY PROTEIN"/>
    <property type="match status" value="1"/>
</dbReference>
<dbReference type="PANTHER" id="PTHR48267:SF1">
    <property type="entry name" value="BILIRUBIN OXIDASE"/>
    <property type="match status" value="1"/>
</dbReference>
<name>A0ABV5LWS7_9ACTN</name>
<dbReference type="CDD" id="cd13889">
    <property type="entry name" value="CuRO_3_BOD"/>
    <property type="match status" value="1"/>
</dbReference>
<dbReference type="InterPro" id="IPR008972">
    <property type="entry name" value="Cupredoxin"/>
</dbReference>